<reference evidence="2 3" key="1">
    <citation type="submission" date="2018-06" db="EMBL/GenBank/DDBJ databases">
        <authorList>
            <consortium name="Pathogen Informatics"/>
            <person name="Doyle S."/>
        </authorList>
    </citation>
    <scope>NUCLEOTIDE SEQUENCE [LARGE SCALE GENOMIC DNA]</scope>
    <source>
        <strain evidence="2 3">NCTC9935</strain>
    </source>
</reference>
<dbReference type="RefSeq" id="WP_111823172.1">
    <property type="nucleotide sequence ID" value="NZ_CBDERX010000065.1"/>
</dbReference>
<feature type="transmembrane region" description="Helical" evidence="1">
    <location>
        <begin position="140"/>
        <end position="170"/>
    </location>
</feature>
<sequence length="176" mass="18145">MSDPTNPYGVGGVASQGGYGQQDAYGAQSAYGSQASYGGQPPYGAGQPPYGGGPGMPGYGQPQGYGQPAYGSFGYTLNPAVERVRSNASMVRIMAFISFVTVGPILSIGAWIWGGMLVTEAQGLNAPMDVINDVEGARKIAMICTIVQLVGIVLLFLVSFVLPFLVVFIAGASSGY</sequence>
<gene>
    <name evidence="2" type="ORF">NCTC9935_00584</name>
</gene>
<dbReference type="GeneID" id="93758052"/>
<keyword evidence="1" id="KW-1133">Transmembrane helix</keyword>
<proteinExistence type="predicted"/>
<keyword evidence="1" id="KW-0812">Transmembrane</keyword>
<keyword evidence="3" id="KW-1185">Reference proteome</keyword>
<evidence type="ECO:0008006" key="4">
    <source>
        <dbReference type="Google" id="ProtNLM"/>
    </source>
</evidence>
<dbReference type="Proteomes" id="UP000250192">
    <property type="component" value="Unassembled WGS sequence"/>
</dbReference>
<dbReference type="AlphaFoldDB" id="A0A2X0VMV0"/>
<protein>
    <recommendedName>
        <fullName evidence="4">Interferon-induced transmembrane protein</fullName>
    </recommendedName>
</protein>
<dbReference type="OrthoDB" id="3260974at2"/>
<name>A0A2X0VMV0_9ACTO</name>
<evidence type="ECO:0000313" key="3">
    <source>
        <dbReference type="Proteomes" id="UP000250192"/>
    </source>
</evidence>
<keyword evidence="1" id="KW-0472">Membrane</keyword>
<accession>A0A2X0VMV0</accession>
<organism evidence="2 3">
    <name type="scientific">Schaalia odontolytica</name>
    <dbReference type="NCBI Taxonomy" id="1660"/>
    <lineage>
        <taxon>Bacteria</taxon>
        <taxon>Bacillati</taxon>
        <taxon>Actinomycetota</taxon>
        <taxon>Actinomycetes</taxon>
        <taxon>Actinomycetales</taxon>
        <taxon>Actinomycetaceae</taxon>
        <taxon>Schaalia</taxon>
    </lineage>
</organism>
<feature type="transmembrane region" description="Helical" evidence="1">
    <location>
        <begin position="93"/>
        <end position="114"/>
    </location>
</feature>
<evidence type="ECO:0000313" key="2">
    <source>
        <dbReference type="EMBL" id="SPT55091.1"/>
    </source>
</evidence>
<dbReference type="EMBL" id="UAPR01000002">
    <property type="protein sequence ID" value="SPT55091.1"/>
    <property type="molecule type" value="Genomic_DNA"/>
</dbReference>
<evidence type="ECO:0000256" key="1">
    <source>
        <dbReference type="SAM" id="Phobius"/>
    </source>
</evidence>